<evidence type="ECO:0000313" key="2">
    <source>
        <dbReference type="Proteomes" id="UP000198775"/>
    </source>
</evidence>
<dbReference type="Proteomes" id="UP000198775">
    <property type="component" value="Unassembled WGS sequence"/>
</dbReference>
<name>A0A1H8HAZ5_9EURY</name>
<sequence>MPIPRRRLVKALGITGTVLSSAGCFALDETSSHETTDSTDTRTETPTTTAGWATEIPETPPSVSCKAVSRPMAEPVDREGALAPRDYPGRPPSEAAGKAAVEYVTRFELAYRHNDEMISNTDVATGDERDKYLTRFDISVQNSWVAAGPADSSVVRLQYVGSGTIHPGIEFDYITQYVTYYIDSTRVVRARTTQNDFVGTDALDPDPWVDGDPVACFEK</sequence>
<evidence type="ECO:0000313" key="1">
    <source>
        <dbReference type="EMBL" id="SEN53119.1"/>
    </source>
</evidence>
<dbReference type="AlphaFoldDB" id="A0A1H8HAZ5"/>
<gene>
    <name evidence="1" type="ORF">SAMN05216388_1003328</name>
</gene>
<organism evidence="1 2">
    <name type="scientific">Halorientalis persicus</name>
    <dbReference type="NCBI Taxonomy" id="1367881"/>
    <lineage>
        <taxon>Archaea</taxon>
        <taxon>Methanobacteriati</taxon>
        <taxon>Methanobacteriota</taxon>
        <taxon>Stenosarchaea group</taxon>
        <taxon>Halobacteria</taxon>
        <taxon>Halobacteriales</taxon>
        <taxon>Haloarculaceae</taxon>
        <taxon>Halorientalis</taxon>
    </lineage>
</organism>
<dbReference type="EMBL" id="FOCX01000003">
    <property type="protein sequence ID" value="SEN53119.1"/>
    <property type="molecule type" value="Genomic_DNA"/>
</dbReference>
<proteinExistence type="predicted"/>
<protein>
    <submittedName>
        <fullName evidence="1">Uncharacterized protein</fullName>
    </submittedName>
</protein>
<reference evidence="2" key="1">
    <citation type="submission" date="2016-10" db="EMBL/GenBank/DDBJ databases">
        <authorList>
            <person name="Varghese N."/>
            <person name="Submissions S."/>
        </authorList>
    </citation>
    <scope>NUCLEOTIDE SEQUENCE [LARGE SCALE GENOMIC DNA]</scope>
    <source>
        <strain evidence="2">IBRC-M 10043</strain>
    </source>
</reference>
<dbReference type="PROSITE" id="PS51257">
    <property type="entry name" value="PROKAR_LIPOPROTEIN"/>
    <property type="match status" value="1"/>
</dbReference>
<keyword evidence="2" id="KW-1185">Reference proteome</keyword>
<accession>A0A1H8HAZ5</accession>